<organism evidence="1 2">
    <name type="scientific">Karstenula rhodostoma CBS 690.94</name>
    <dbReference type="NCBI Taxonomy" id="1392251"/>
    <lineage>
        <taxon>Eukaryota</taxon>
        <taxon>Fungi</taxon>
        <taxon>Dikarya</taxon>
        <taxon>Ascomycota</taxon>
        <taxon>Pezizomycotina</taxon>
        <taxon>Dothideomycetes</taxon>
        <taxon>Pleosporomycetidae</taxon>
        <taxon>Pleosporales</taxon>
        <taxon>Massarineae</taxon>
        <taxon>Didymosphaeriaceae</taxon>
        <taxon>Karstenula</taxon>
    </lineage>
</organism>
<evidence type="ECO:0000313" key="1">
    <source>
        <dbReference type="EMBL" id="KAF2439769.1"/>
    </source>
</evidence>
<keyword evidence="2" id="KW-1185">Reference proteome</keyword>
<sequence>MSTTRINITAERLRVEALTQPLHHPSFIPDPTVATSNPSVWKNTILPTIATYTFELASLPDTDFFRSLLARPELPDLYKVITSLSFPQFYQFAGIRDNRTSNPYLDAAKSLPALEHLTLTFHTAGLTTSVHHERERIALENLGKVEESKELRVLRTKEVVAFYKLDDVFELKKSKLKKVTLVLVDSELVGHFVKKGRALEPFQELGEFFEEGFKKVKREVEVDLVLVPLAYTG</sequence>
<dbReference type="EMBL" id="MU001508">
    <property type="protein sequence ID" value="KAF2439769.1"/>
    <property type="molecule type" value="Genomic_DNA"/>
</dbReference>
<gene>
    <name evidence="1" type="ORF">P171DRAFT_435632</name>
</gene>
<comment type="caution">
    <text evidence="1">The sequence shown here is derived from an EMBL/GenBank/DDBJ whole genome shotgun (WGS) entry which is preliminary data.</text>
</comment>
<name>A0A9P4PAY3_9PLEO</name>
<dbReference type="Proteomes" id="UP000799764">
    <property type="component" value="Unassembled WGS sequence"/>
</dbReference>
<dbReference type="AlphaFoldDB" id="A0A9P4PAY3"/>
<evidence type="ECO:0000313" key="2">
    <source>
        <dbReference type="Proteomes" id="UP000799764"/>
    </source>
</evidence>
<reference evidence="1" key="1">
    <citation type="journal article" date="2020" name="Stud. Mycol.">
        <title>101 Dothideomycetes genomes: a test case for predicting lifestyles and emergence of pathogens.</title>
        <authorList>
            <person name="Haridas S."/>
            <person name="Albert R."/>
            <person name="Binder M."/>
            <person name="Bloem J."/>
            <person name="Labutti K."/>
            <person name="Salamov A."/>
            <person name="Andreopoulos B."/>
            <person name="Baker S."/>
            <person name="Barry K."/>
            <person name="Bills G."/>
            <person name="Bluhm B."/>
            <person name="Cannon C."/>
            <person name="Castanera R."/>
            <person name="Culley D."/>
            <person name="Daum C."/>
            <person name="Ezra D."/>
            <person name="Gonzalez J."/>
            <person name="Henrissat B."/>
            <person name="Kuo A."/>
            <person name="Liang C."/>
            <person name="Lipzen A."/>
            <person name="Lutzoni F."/>
            <person name="Magnuson J."/>
            <person name="Mondo S."/>
            <person name="Nolan M."/>
            <person name="Ohm R."/>
            <person name="Pangilinan J."/>
            <person name="Park H.-J."/>
            <person name="Ramirez L."/>
            <person name="Alfaro M."/>
            <person name="Sun H."/>
            <person name="Tritt A."/>
            <person name="Yoshinaga Y."/>
            <person name="Zwiers L.-H."/>
            <person name="Turgeon B."/>
            <person name="Goodwin S."/>
            <person name="Spatafora J."/>
            <person name="Crous P."/>
            <person name="Grigoriev I."/>
        </authorList>
    </citation>
    <scope>NUCLEOTIDE SEQUENCE</scope>
    <source>
        <strain evidence="1">CBS 690.94</strain>
    </source>
</reference>
<proteinExistence type="predicted"/>
<dbReference type="OrthoDB" id="3794650at2759"/>
<protein>
    <submittedName>
        <fullName evidence="1">Uncharacterized protein</fullName>
    </submittedName>
</protein>
<accession>A0A9P4PAY3</accession>